<proteinExistence type="inferred from homology"/>
<dbReference type="EMBL" id="JAALTR010000238">
    <property type="protein sequence ID" value="NGW67847.1"/>
    <property type="molecule type" value="Genomic_DNA"/>
</dbReference>
<comment type="similarity">
    <text evidence="1">Belongs to the nucleobase:cation symporter-2 (NCS2) (TC 2.A.40) family.</text>
</comment>
<sequence>IIAISIGFGLGFNIMPTLFNKVPETVSMFTGNGIVMSSITAIILNLLFNGLKETSESNE</sequence>
<dbReference type="AlphaFoldDB" id="A0A6M1XRI8"/>
<keyword evidence="3" id="KW-0812">Transmembrane</keyword>
<accession>A0A6M1XRI8</accession>
<evidence type="ECO:0000313" key="4">
    <source>
        <dbReference type="EMBL" id="NGW67847.1"/>
    </source>
</evidence>
<keyword evidence="3" id="KW-0472">Membrane</keyword>
<evidence type="ECO:0000256" key="3">
    <source>
        <dbReference type="SAM" id="Phobius"/>
    </source>
</evidence>
<dbReference type="Proteomes" id="UP000473113">
    <property type="component" value="Unassembled WGS sequence"/>
</dbReference>
<feature type="non-terminal residue" evidence="4">
    <location>
        <position position="1"/>
    </location>
</feature>
<dbReference type="GO" id="GO:0042907">
    <property type="term" value="F:xanthine transmembrane transporter activity"/>
    <property type="evidence" value="ECO:0007669"/>
    <property type="project" value="TreeGrafter"/>
</dbReference>
<gene>
    <name evidence="4" type="ORF">G6Y24_10125</name>
</gene>
<dbReference type="GO" id="GO:0005886">
    <property type="term" value="C:plasma membrane"/>
    <property type="evidence" value="ECO:0007669"/>
    <property type="project" value="TreeGrafter"/>
</dbReference>
<keyword evidence="3" id="KW-1133">Transmembrane helix</keyword>
<dbReference type="PANTHER" id="PTHR42810:SF4">
    <property type="entry name" value="URIC ACID TRANSPORTER UACT"/>
    <property type="match status" value="1"/>
</dbReference>
<protein>
    <submittedName>
        <fullName evidence="4">Purine permease</fullName>
    </submittedName>
</protein>
<evidence type="ECO:0000313" key="5">
    <source>
        <dbReference type="Proteomes" id="UP000473113"/>
    </source>
</evidence>
<reference evidence="4 5" key="1">
    <citation type="submission" date="2020-02" db="EMBL/GenBank/DDBJ databases">
        <title>Detection of Heterogeneous Vancomycin Intermediate Resistance in Methicillin Resistant Staphylococcus aureus Isolates from Latin-America.</title>
        <authorList>
            <person name="Castro-Cardozo B."/>
            <person name="Berrio M."/>
            <person name="Vargas M.L."/>
            <person name="Carvajal L.P."/>
            <person name="Millan L.V."/>
            <person name="Rios R."/>
            <person name="Hernandez A."/>
            <person name="Rincon S.L."/>
            <person name="Cubides P."/>
            <person name="Forero E."/>
            <person name="Dinh A."/>
            <person name="Seas C."/>
            <person name="Munita J.M."/>
            <person name="Arias C.A."/>
            <person name="Reyes J."/>
            <person name="Diaz L."/>
        </authorList>
    </citation>
    <scope>NUCLEOTIDE SEQUENCE [LARGE SCALE GENOMIC DNA]</scope>
    <source>
        <strain evidence="4 5">UG255</strain>
    </source>
</reference>
<comment type="caution">
    <text evidence="4">The sequence shown here is derived from an EMBL/GenBank/DDBJ whole genome shotgun (WGS) entry which is preliminary data.</text>
</comment>
<name>A0A6M1XRI8_STAAU</name>
<dbReference type="PANTHER" id="PTHR42810">
    <property type="entry name" value="PURINE PERMEASE C1399.01C-RELATED"/>
    <property type="match status" value="1"/>
</dbReference>
<feature type="transmembrane region" description="Helical" evidence="3">
    <location>
        <begin position="26"/>
        <end position="48"/>
    </location>
</feature>
<evidence type="ECO:0000256" key="1">
    <source>
        <dbReference type="ARBA" id="ARBA00008821"/>
    </source>
</evidence>
<evidence type="ECO:0000256" key="2">
    <source>
        <dbReference type="ARBA" id="ARBA00022448"/>
    </source>
</evidence>
<organism evidence="4 5">
    <name type="scientific">Staphylococcus aureus</name>
    <dbReference type="NCBI Taxonomy" id="1280"/>
    <lineage>
        <taxon>Bacteria</taxon>
        <taxon>Bacillati</taxon>
        <taxon>Bacillota</taxon>
        <taxon>Bacilli</taxon>
        <taxon>Bacillales</taxon>
        <taxon>Staphylococcaceae</taxon>
        <taxon>Staphylococcus</taxon>
    </lineage>
</organism>
<keyword evidence="2" id="KW-0813">Transport</keyword>